<evidence type="ECO:0000313" key="2">
    <source>
        <dbReference type="Proteomes" id="UP000237347"/>
    </source>
</evidence>
<name>A0AAW0KCR5_QUESU</name>
<keyword evidence="2" id="KW-1185">Reference proteome</keyword>
<proteinExistence type="predicted"/>
<sequence length="109" mass="12214">MTSHLKSGKSLNISGDQTGWKAEFGKWSWISPEQIVELVACGSKTARIGILVLLAVDFNKHVYKEVMIVFAPYLQPQTESGKNPQKYIKYGAKDLERMLQRQAGNSQSL</sequence>
<dbReference type="EMBL" id="PKMF04000355">
    <property type="protein sequence ID" value="KAK7836339.1"/>
    <property type="molecule type" value="Genomic_DNA"/>
</dbReference>
<protein>
    <submittedName>
        <fullName evidence="1">Nudix hydrolase 26</fullName>
    </submittedName>
</protein>
<evidence type="ECO:0000313" key="1">
    <source>
        <dbReference type="EMBL" id="KAK7836339.1"/>
    </source>
</evidence>
<dbReference type="Proteomes" id="UP000237347">
    <property type="component" value="Unassembled WGS sequence"/>
</dbReference>
<comment type="caution">
    <text evidence="1">The sequence shown here is derived from an EMBL/GenBank/DDBJ whole genome shotgun (WGS) entry which is preliminary data.</text>
</comment>
<reference evidence="1 2" key="1">
    <citation type="journal article" date="2018" name="Sci. Data">
        <title>The draft genome sequence of cork oak.</title>
        <authorList>
            <person name="Ramos A.M."/>
            <person name="Usie A."/>
            <person name="Barbosa P."/>
            <person name="Barros P.M."/>
            <person name="Capote T."/>
            <person name="Chaves I."/>
            <person name="Simoes F."/>
            <person name="Abreu I."/>
            <person name="Carrasquinho I."/>
            <person name="Faro C."/>
            <person name="Guimaraes J.B."/>
            <person name="Mendonca D."/>
            <person name="Nobrega F."/>
            <person name="Rodrigues L."/>
            <person name="Saibo N.J.M."/>
            <person name="Varela M.C."/>
            <person name="Egas C."/>
            <person name="Matos J."/>
            <person name="Miguel C.M."/>
            <person name="Oliveira M.M."/>
            <person name="Ricardo C.P."/>
            <person name="Goncalves S."/>
        </authorList>
    </citation>
    <scope>NUCLEOTIDE SEQUENCE [LARGE SCALE GENOMIC DNA]</scope>
    <source>
        <strain evidence="2">cv. HL8</strain>
    </source>
</reference>
<organism evidence="1 2">
    <name type="scientific">Quercus suber</name>
    <name type="common">Cork oak</name>
    <dbReference type="NCBI Taxonomy" id="58331"/>
    <lineage>
        <taxon>Eukaryota</taxon>
        <taxon>Viridiplantae</taxon>
        <taxon>Streptophyta</taxon>
        <taxon>Embryophyta</taxon>
        <taxon>Tracheophyta</taxon>
        <taxon>Spermatophyta</taxon>
        <taxon>Magnoliopsida</taxon>
        <taxon>eudicotyledons</taxon>
        <taxon>Gunneridae</taxon>
        <taxon>Pentapetalae</taxon>
        <taxon>rosids</taxon>
        <taxon>fabids</taxon>
        <taxon>Fagales</taxon>
        <taxon>Fagaceae</taxon>
        <taxon>Quercus</taxon>
    </lineage>
</organism>
<keyword evidence="1" id="KW-0378">Hydrolase</keyword>
<accession>A0AAW0KCR5</accession>
<dbReference type="SUPFAM" id="SSF74788">
    <property type="entry name" value="Cullin repeat-like"/>
    <property type="match status" value="1"/>
</dbReference>
<dbReference type="InterPro" id="IPR016159">
    <property type="entry name" value="Cullin_repeat-like_dom_sf"/>
</dbReference>
<gene>
    <name evidence="1" type="primary">NUDT26_5</name>
    <name evidence="1" type="ORF">CFP56_022689</name>
</gene>
<dbReference type="AlphaFoldDB" id="A0AAW0KCR5"/>
<dbReference type="GO" id="GO:0016787">
    <property type="term" value="F:hydrolase activity"/>
    <property type="evidence" value="ECO:0007669"/>
    <property type="project" value="UniProtKB-KW"/>
</dbReference>